<sequence>MEHGYLGWPMVCASWGISNRIRALYHALKESILEDEDSMDKGVADKLKKGKPDDAKQIEGLSCWEDHTVKKEREREDTGKTDETPSVKADPKDWLKKLKRPPTPDPEWNTCKIVDDGPNQNWLSDLAKAEKPSKIFNELMSTPIDFTAFVLNR</sequence>
<evidence type="ECO:0000313" key="3">
    <source>
        <dbReference type="Proteomes" id="UP001151760"/>
    </source>
</evidence>
<keyword evidence="3" id="KW-1185">Reference proteome</keyword>
<evidence type="ECO:0000256" key="1">
    <source>
        <dbReference type="SAM" id="MobiDB-lite"/>
    </source>
</evidence>
<gene>
    <name evidence="2" type="ORF">Tco_1114643</name>
</gene>
<proteinExistence type="predicted"/>
<organism evidence="2 3">
    <name type="scientific">Tanacetum coccineum</name>
    <dbReference type="NCBI Taxonomy" id="301880"/>
    <lineage>
        <taxon>Eukaryota</taxon>
        <taxon>Viridiplantae</taxon>
        <taxon>Streptophyta</taxon>
        <taxon>Embryophyta</taxon>
        <taxon>Tracheophyta</taxon>
        <taxon>Spermatophyta</taxon>
        <taxon>Magnoliopsida</taxon>
        <taxon>eudicotyledons</taxon>
        <taxon>Gunneridae</taxon>
        <taxon>Pentapetalae</taxon>
        <taxon>asterids</taxon>
        <taxon>campanulids</taxon>
        <taxon>Asterales</taxon>
        <taxon>Asteraceae</taxon>
        <taxon>Asteroideae</taxon>
        <taxon>Anthemideae</taxon>
        <taxon>Anthemidinae</taxon>
        <taxon>Tanacetum</taxon>
    </lineage>
</organism>
<dbReference type="EMBL" id="BQNB010021235">
    <property type="protein sequence ID" value="GJU04305.1"/>
    <property type="molecule type" value="Genomic_DNA"/>
</dbReference>
<evidence type="ECO:0000313" key="2">
    <source>
        <dbReference type="EMBL" id="GJU04305.1"/>
    </source>
</evidence>
<comment type="caution">
    <text evidence="2">The sequence shown here is derived from an EMBL/GenBank/DDBJ whole genome shotgun (WGS) entry which is preliminary data.</text>
</comment>
<feature type="region of interest" description="Disordered" evidence="1">
    <location>
        <begin position="66"/>
        <end position="114"/>
    </location>
</feature>
<dbReference type="Proteomes" id="UP001151760">
    <property type="component" value="Unassembled WGS sequence"/>
</dbReference>
<accession>A0ABQ5IVQ1</accession>
<name>A0ABQ5IVQ1_9ASTR</name>
<reference evidence="2" key="1">
    <citation type="journal article" date="2022" name="Int. J. Mol. Sci.">
        <title>Draft Genome of Tanacetum Coccineum: Genomic Comparison of Closely Related Tanacetum-Family Plants.</title>
        <authorList>
            <person name="Yamashiro T."/>
            <person name="Shiraishi A."/>
            <person name="Nakayama K."/>
            <person name="Satake H."/>
        </authorList>
    </citation>
    <scope>NUCLEOTIDE SEQUENCE</scope>
</reference>
<reference evidence="2" key="2">
    <citation type="submission" date="2022-01" db="EMBL/GenBank/DDBJ databases">
        <authorList>
            <person name="Yamashiro T."/>
            <person name="Shiraishi A."/>
            <person name="Satake H."/>
            <person name="Nakayama K."/>
        </authorList>
    </citation>
    <scope>NUCLEOTIDE SEQUENCE</scope>
</reference>
<protein>
    <submittedName>
        <fullName evidence="2">Uncharacterized protein</fullName>
    </submittedName>
</protein>
<feature type="compositionally biased region" description="Basic and acidic residues" evidence="1">
    <location>
        <begin position="66"/>
        <end position="96"/>
    </location>
</feature>